<evidence type="ECO:0000259" key="6">
    <source>
        <dbReference type="Pfam" id="PF02900"/>
    </source>
</evidence>
<keyword evidence="4" id="KW-0862">Zinc</keyword>
<dbReference type="GO" id="GO:0016702">
    <property type="term" value="F:oxidoreductase activity, acting on single donors with incorporation of molecular oxygen, incorporation of two atoms of oxygen"/>
    <property type="evidence" value="ECO:0007669"/>
    <property type="project" value="UniProtKB-ARBA"/>
</dbReference>
<dbReference type="EMBL" id="LSNE01000020">
    <property type="protein sequence ID" value="KXI26735.1"/>
    <property type="molecule type" value="Genomic_DNA"/>
</dbReference>
<evidence type="ECO:0000256" key="5">
    <source>
        <dbReference type="ARBA" id="ARBA00023002"/>
    </source>
</evidence>
<accession>A0A148KKD3</accession>
<keyword evidence="7" id="KW-0223">Dioxygenase</keyword>
<feature type="domain" description="Extradiol ring-cleavage dioxygenase class III enzyme subunit B" evidence="6">
    <location>
        <begin position="33"/>
        <end position="245"/>
    </location>
</feature>
<keyword evidence="5" id="KW-0560">Oxidoreductase</keyword>
<comment type="caution">
    <text evidence="7">The sequence shown here is derived from an EMBL/GenBank/DDBJ whole genome shotgun (WGS) entry which is preliminary data.</text>
</comment>
<dbReference type="PANTHER" id="PTHR30096">
    <property type="entry name" value="4,5-DOPA DIOXYGENASE EXTRADIOL-LIKE PROTEIN"/>
    <property type="match status" value="1"/>
</dbReference>
<evidence type="ECO:0000256" key="2">
    <source>
        <dbReference type="ARBA" id="ARBA00007581"/>
    </source>
</evidence>
<dbReference type="Proteomes" id="UP000070299">
    <property type="component" value="Unassembled WGS sequence"/>
</dbReference>
<dbReference type="Pfam" id="PF02900">
    <property type="entry name" value="LigB"/>
    <property type="match status" value="1"/>
</dbReference>
<evidence type="ECO:0000256" key="4">
    <source>
        <dbReference type="ARBA" id="ARBA00022833"/>
    </source>
</evidence>
<dbReference type="InterPro" id="IPR014436">
    <property type="entry name" value="Extradiol_dOase_DODA"/>
</dbReference>
<reference evidence="8" key="1">
    <citation type="submission" date="2016-02" db="EMBL/GenBank/DDBJ databases">
        <authorList>
            <person name="Schultz-Johansen M."/>
            <person name="Glaring M.A."/>
            <person name="Bech P.K."/>
            <person name="Stougaard P."/>
        </authorList>
    </citation>
    <scope>NUCLEOTIDE SEQUENCE [LARGE SCALE GENOMIC DNA]</scope>
    <source>
        <strain evidence="8">S66</strain>
    </source>
</reference>
<evidence type="ECO:0000313" key="7">
    <source>
        <dbReference type="EMBL" id="KXI26735.1"/>
    </source>
</evidence>
<evidence type="ECO:0000256" key="1">
    <source>
        <dbReference type="ARBA" id="ARBA00001947"/>
    </source>
</evidence>
<keyword evidence="8" id="KW-1185">Reference proteome</keyword>
<comment type="cofactor">
    <cofactor evidence="1">
        <name>Zn(2+)</name>
        <dbReference type="ChEBI" id="CHEBI:29105"/>
    </cofactor>
</comment>
<organism evidence="7 8">
    <name type="scientific">Paraglaciecola hydrolytica</name>
    <dbReference type="NCBI Taxonomy" id="1799789"/>
    <lineage>
        <taxon>Bacteria</taxon>
        <taxon>Pseudomonadati</taxon>
        <taxon>Pseudomonadota</taxon>
        <taxon>Gammaproteobacteria</taxon>
        <taxon>Alteromonadales</taxon>
        <taxon>Alteromonadaceae</taxon>
        <taxon>Paraglaciecola</taxon>
    </lineage>
</organism>
<evidence type="ECO:0000256" key="3">
    <source>
        <dbReference type="ARBA" id="ARBA00022723"/>
    </source>
</evidence>
<dbReference type="SUPFAM" id="SSF53213">
    <property type="entry name" value="LigB-like"/>
    <property type="match status" value="1"/>
</dbReference>
<dbReference type="AlphaFoldDB" id="A0A148KKD3"/>
<dbReference type="RefSeq" id="WP_068382122.1">
    <property type="nucleotide sequence ID" value="NZ_LSNE01000020.1"/>
</dbReference>
<dbReference type="OrthoDB" id="9790889at2"/>
<dbReference type="CDD" id="cd07363">
    <property type="entry name" value="45_DOPA_Dioxygenase"/>
    <property type="match status" value="1"/>
</dbReference>
<dbReference type="PANTHER" id="PTHR30096:SF0">
    <property type="entry name" value="4,5-DOPA DIOXYGENASE EXTRADIOL-LIKE PROTEIN"/>
    <property type="match status" value="1"/>
</dbReference>
<evidence type="ECO:0000313" key="8">
    <source>
        <dbReference type="Proteomes" id="UP000070299"/>
    </source>
</evidence>
<dbReference type="Gene3D" id="3.40.830.10">
    <property type="entry name" value="LigB-like"/>
    <property type="match status" value="1"/>
</dbReference>
<proteinExistence type="inferred from homology"/>
<comment type="similarity">
    <text evidence="2">Belongs to the DODA-type extradiol aromatic ring-opening dioxygenase family.</text>
</comment>
<name>A0A148KKD3_9ALTE</name>
<sequence length="267" mass="29700">MSVRTNSVGKDLMPVIYIPHGGGPMPLLGDPGHKELISFLKELPNILPKPTAIVMISAHWESEIASISSGSQPHMIYDYGGFPAETYEYQYPAAGNPDLAEKIATLVNQQGIECRLDPLRGFDHGTFVPLMLMYANADIPVVQVSLLQSFDPAQHIALGQALAPLREQGVLIIGSGMSFHYSQGSEEDNQQFDDWLCHTLVNSTSQEVTQQLINWEAAPAARNNHRREEHLLPLHVCWGAVSRQHRLAEKVFSGLLFNRRISGFLWH</sequence>
<dbReference type="GO" id="GO:0008198">
    <property type="term" value="F:ferrous iron binding"/>
    <property type="evidence" value="ECO:0007669"/>
    <property type="project" value="InterPro"/>
</dbReference>
<dbReference type="PIRSF" id="PIRSF006157">
    <property type="entry name" value="Doxgns_DODA"/>
    <property type="match status" value="1"/>
</dbReference>
<gene>
    <name evidence="7" type="ORF">AX660_02870</name>
</gene>
<dbReference type="GO" id="GO:0008270">
    <property type="term" value="F:zinc ion binding"/>
    <property type="evidence" value="ECO:0007669"/>
    <property type="project" value="InterPro"/>
</dbReference>
<protein>
    <submittedName>
        <fullName evidence="7">Dioxygenase</fullName>
    </submittedName>
</protein>
<keyword evidence="3" id="KW-0479">Metal-binding</keyword>
<dbReference type="InterPro" id="IPR004183">
    <property type="entry name" value="Xdiol_dOase_suB"/>
</dbReference>
<dbReference type="STRING" id="1799789.AX660_02870"/>